<reference evidence="1" key="1">
    <citation type="submission" date="2014-09" db="EMBL/GenBank/DDBJ databases">
        <authorList>
            <person name="Magalhaes I.L.F."/>
            <person name="Oliveira U."/>
            <person name="Santos F.R."/>
            <person name="Vidigal T.H.D.A."/>
            <person name="Brescovit A.D."/>
            <person name="Santos A.J."/>
        </authorList>
    </citation>
    <scope>NUCLEOTIDE SEQUENCE</scope>
    <source>
        <tissue evidence="1">Shoot tissue taken approximately 20 cm above the soil surface</tissue>
    </source>
</reference>
<proteinExistence type="predicted"/>
<accession>A0A0A8ZUX7</accession>
<evidence type="ECO:0000313" key="1">
    <source>
        <dbReference type="EMBL" id="JAD43209.1"/>
    </source>
</evidence>
<reference evidence="1" key="2">
    <citation type="journal article" date="2015" name="Data Brief">
        <title>Shoot transcriptome of the giant reed, Arundo donax.</title>
        <authorList>
            <person name="Barrero R.A."/>
            <person name="Guerrero F.D."/>
            <person name="Moolhuijzen P."/>
            <person name="Goolsby J.A."/>
            <person name="Tidwell J."/>
            <person name="Bellgard S.E."/>
            <person name="Bellgard M.I."/>
        </authorList>
    </citation>
    <scope>NUCLEOTIDE SEQUENCE</scope>
    <source>
        <tissue evidence="1">Shoot tissue taken approximately 20 cm above the soil surface</tissue>
    </source>
</reference>
<dbReference type="EMBL" id="GBRH01254686">
    <property type="protein sequence ID" value="JAD43209.1"/>
    <property type="molecule type" value="Transcribed_RNA"/>
</dbReference>
<protein>
    <submittedName>
        <fullName evidence="1">Uncharacterized protein</fullName>
    </submittedName>
</protein>
<organism evidence="1">
    <name type="scientific">Arundo donax</name>
    <name type="common">Giant reed</name>
    <name type="synonym">Donax arundinaceus</name>
    <dbReference type="NCBI Taxonomy" id="35708"/>
    <lineage>
        <taxon>Eukaryota</taxon>
        <taxon>Viridiplantae</taxon>
        <taxon>Streptophyta</taxon>
        <taxon>Embryophyta</taxon>
        <taxon>Tracheophyta</taxon>
        <taxon>Spermatophyta</taxon>
        <taxon>Magnoliopsida</taxon>
        <taxon>Liliopsida</taxon>
        <taxon>Poales</taxon>
        <taxon>Poaceae</taxon>
        <taxon>PACMAD clade</taxon>
        <taxon>Arundinoideae</taxon>
        <taxon>Arundineae</taxon>
        <taxon>Arundo</taxon>
    </lineage>
</organism>
<sequence>MQIPLLYK</sequence>
<name>A0A0A8ZUX7_ARUDO</name>